<dbReference type="Proteomes" id="UP000225706">
    <property type="component" value="Unassembled WGS sequence"/>
</dbReference>
<organism evidence="1 2">
    <name type="scientific">Stylophora pistillata</name>
    <name type="common">Smooth cauliflower coral</name>
    <dbReference type="NCBI Taxonomy" id="50429"/>
    <lineage>
        <taxon>Eukaryota</taxon>
        <taxon>Metazoa</taxon>
        <taxon>Cnidaria</taxon>
        <taxon>Anthozoa</taxon>
        <taxon>Hexacorallia</taxon>
        <taxon>Scleractinia</taxon>
        <taxon>Astrocoeniina</taxon>
        <taxon>Pocilloporidae</taxon>
        <taxon>Stylophora</taxon>
    </lineage>
</organism>
<dbReference type="OrthoDB" id="10072310at2759"/>
<accession>A0A2B4SDD0</accession>
<dbReference type="AlphaFoldDB" id="A0A2B4SDD0"/>
<sequence>MAMTPSILFLEAPNTQGWTPGSEGASLLTPSVTNVVQSYNTAMDTTANLTERERCQTIEQYLEYCKEQCHEPLSGSTMFKILEIREASQRKSLQGLDNTAADCASGFQTLETLVETLDKGGMEMQWYLYVRPKLRDAKRYLKTDYRLHCQPDDSTCADHSRRFALSDPVEPDFQHQCSHEHQSTCGDCQLLKKVLQDVRQGIEDSPWTPYNLDQREDLLYDFNLAQENMLLWKAHIMRSIN</sequence>
<dbReference type="EMBL" id="LSMT01000105">
    <property type="protein sequence ID" value="PFX27376.1"/>
    <property type="molecule type" value="Genomic_DNA"/>
</dbReference>
<comment type="caution">
    <text evidence="1">The sequence shown here is derived from an EMBL/GenBank/DDBJ whole genome shotgun (WGS) entry which is preliminary data.</text>
</comment>
<reference evidence="2" key="1">
    <citation type="journal article" date="2017" name="bioRxiv">
        <title>Comparative analysis of the genomes of Stylophora pistillata and Acropora digitifera provides evidence for extensive differences between species of corals.</title>
        <authorList>
            <person name="Voolstra C.R."/>
            <person name="Li Y."/>
            <person name="Liew Y.J."/>
            <person name="Baumgarten S."/>
            <person name="Zoccola D."/>
            <person name="Flot J.-F."/>
            <person name="Tambutte S."/>
            <person name="Allemand D."/>
            <person name="Aranda M."/>
        </authorList>
    </citation>
    <scope>NUCLEOTIDE SEQUENCE [LARGE SCALE GENOMIC DNA]</scope>
</reference>
<protein>
    <submittedName>
        <fullName evidence="1">Uncharacterized protein</fullName>
    </submittedName>
</protein>
<evidence type="ECO:0000313" key="2">
    <source>
        <dbReference type="Proteomes" id="UP000225706"/>
    </source>
</evidence>
<gene>
    <name evidence="1" type="ORF">AWC38_SpisGene7926</name>
</gene>
<proteinExistence type="predicted"/>
<name>A0A2B4SDD0_STYPI</name>
<keyword evidence="2" id="KW-1185">Reference proteome</keyword>
<evidence type="ECO:0000313" key="1">
    <source>
        <dbReference type="EMBL" id="PFX27376.1"/>
    </source>
</evidence>